<organism evidence="2 3">
    <name type="scientific">Lophium mytilinum</name>
    <dbReference type="NCBI Taxonomy" id="390894"/>
    <lineage>
        <taxon>Eukaryota</taxon>
        <taxon>Fungi</taxon>
        <taxon>Dikarya</taxon>
        <taxon>Ascomycota</taxon>
        <taxon>Pezizomycotina</taxon>
        <taxon>Dothideomycetes</taxon>
        <taxon>Pleosporomycetidae</taxon>
        <taxon>Mytilinidiales</taxon>
        <taxon>Mytilinidiaceae</taxon>
        <taxon>Lophium</taxon>
    </lineage>
</organism>
<reference evidence="2" key="1">
    <citation type="journal article" date="2020" name="Stud. Mycol.">
        <title>101 Dothideomycetes genomes: a test case for predicting lifestyles and emergence of pathogens.</title>
        <authorList>
            <person name="Haridas S."/>
            <person name="Albert R."/>
            <person name="Binder M."/>
            <person name="Bloem J."/>
            <person name="Labutti K."/>
            <person name="Salamov A."/>
            <person name="Andreopoulos B."/>
            <person name="Baker S."/>
            <person name="Barry K."/>
            <person name="Bills G."/>
            <person name="Bluhm B."/>
            <person name="Cannon C."/>
            <person name="Castanera R."/>
            <person name="Culley D."/>
            <person name="Daum C."/>
            <person name="Ezra D."/>
            <person name="Gonzalez J."/>
            <person name="Henrissat B."/>
            <person name="Kuo A."/>
            <person name="Liang C."/>
            <person name="Lipzen A."/>
            <person name="Lutzoni F."/>
            <person name="Magnuson J."/>
            <person name="Mondo S."/>
            <person name="Nolan M."/>
            <person name="Ohm R."/>
            <person name="Pangilinan J."/>
            <person name="Park H.-J."/>
            <person name="Ramirez L."/>
            <person name="Alfaro M."/>
            <person name="Sun H."/>
            <person name="Tritt A."/>
            <person name="Yoshinaga Y."/>
            <person name="Zwiers L.-H."/>
            <person name="Turgeon B."/>
            <person name="Goodwin S."/>
            <person name="Spatafora J."/>
            <person name="Crous P."/>
            <person name="Grigoriev I."/>
        </authorList>
    </citation>
    <scope>NUCLEOTIDE SEQUENCE</scope>
    <source>
        <strain evidence="2">CBS 269.34</strain>
    </source>
</reference>
<evidence type="ECO:0000256" key="1">
    <source>
        <dbReference type="SAM" id="SignalP"/>
    </source>
</evidence>
<keyword evidence="3" id="KW-1185">Reference proteome</keyword>
<dbReference type="EMBL" id="MU004203">
    <property type="protein sequence ID" value="KAF2488423.1"/>
    <property type="molecule type" value="Genomic_DNA"/>
</dbReference>
<dbReference type="OrthoDB" id="3561078at2759"/>
<evidence type="ECO:0008006" key="4">
    <source>
        <dbReference type="Google" id="ProtNLM"/>
    </source>
</evidence>
<proteinExistence type="predicted"/>
<dbReference type="Proteomes" id="UP000799750">
    <property type="component" value="Unassembled WGS sequence"/>
</dbReference>
<evidence type="ECO:0000313" key="3">
    <source>
        <dbReference type="Proteomes" id="UP000799750"/>
    </source>
</evidence>
<dbReference type="AlphaFoldDB" id="A0A6A6Q9Y8"/>
<feature type="signal peptide" evidence="1">
    <location>
        <begin position="1"/>
        <end position="17"/>
    </location>
</feature>
<gene>
    <name evidence="2" type="ORF">BU16DRAFT_532215</name>
</gene>
<name>A0A6A6Q9Y8_9PEZI</name>
<accession>A0A6A6Q9Y8</accession>
<sequence>MRSTIILTTLFTATVLASPHPKVDVIQVRQVERRQDASSIDLSTLIPSACILPSSLQAVPTAPSAVLSALATWTNPCEIPSITGSAGAEYTSYTSALSSWAKANSAKLESWESVYKTACPFAATLSAGSALSVPTVLPTNTALMSLASCGATTKAGGHATAASKSGGDAATSASGSAASAATASASGSSAVSTGAAAQQTAFAAVAGMLAGFVGVVAAL</sequence>
<feature type="chain" id="PRO_5025398101" description="Infection structure specific protein" evidence="1">
    <location>
        <begin position="18"/>
        <end position="219"/>
    </location>
</feature>
<keyword evidence="1" id="KW-0732">Signal</keyword>
<evidence type="ECO:0000313" key="2">
    <source>
        <dbReference type="EMBL" id="KAF2488423.1"/>
    </source>
</evidence>
<protein>
    <recommendedName>
        <fullName evidence="4">Infection structure specific protein</fullName>
    </recommendedName>
</protein>